<dbReference type="GO" id="GO:0008270">
    <property type="term" value="F:zinc ion binding"/>
    <property type="evidence" value="ECO:0007669"/>
    <property type="project" value="UniProtKB-KW"/>
</dbReference>
<evidence type="ECO:0000256" key="4">
    <source>
        <dbReference type="PROSITE-ProRule" id="PRU00134"/>
    </source>
</evidence>
<dbReference type="InterPro" id="IPR002893">
    <property type="entry name" value="Znf_MYND"/>
</dbReference>
<keyword evidence="7" id="KW-1185">Reference proteome</keyword>
<evidence type="ECO:0000313" key="7">
    <source>
        <dbReference type="Proteomes" id="UP001362999"/>
    </source>
</evidence>
<organism evidence="6 7">
    <name type="scientific">Favolaschia claudopus</name>
    <dbReference type="NCBI Taxonomy" id="2862362"/>
    <lineage>
        <taxon>Eukaryota</taxon>
        <taxon>Fungi</taxon>
        <taxon>Dikarya</taxon>
        <taxon>Basidiomycota</taxon>
        <taxon>Agaricomycotina</taxon>
        <taxon>Agaricomycetes</taxon>
        <taxon>Agaricomycetidae</taxon>
        <taxon>Agaricales</taxon>
        <taxon>Marasmiineae</taxon>
        <taxon>Mycenaceae</taxon>
        <taxon>Favolaschia</taxon>
    </lineage>
</organism>
<dbReference type="Proteomes" id="UP001362999">
    <property type="component" value="Unassembled WGS sequence"/>
</dbReference>
<dbReference type="PROSITE" id="PS01360">
    <property type="entry name" value="ZF_MYND_1"/>
    <property type="match status" value="1"/>
</dbReference>
<keyword evidence="2 4" id="KW-0863">Zinc-finger</keyword>
<sequence>MTPHPSEYDLTAVLATCANPNSDFTTVEAHTASDKTDGTGSQEYEEAATRFCSRDNCFNYKDLKECAQCKSVRYCSRECQRKDWKLHKPTCAYNAQQFAAVEGGEPLLQRNLRHWVARFYSTLVSAAIRGLDLRFDWDRINQGGIIIGLEPRPHLNVGSRWRVGMVAARPNESIFEMLDKVGMMERYRDEVFPGHEEARKRLRESSGGRSDYAYVVILASNCGPDALEGDHPPTYRFTPVDVHREMVNRMPVEFFTVNWREEFTEQVEEDRPTKHLAPGSLTQ</sequence>
<proteinExistence type="predicted"/>
<dbReference type="AlphaFoldDB" id="A0AAV9ZE85"/>
<evidence type="ECO:0000259" key="5">
    <source>
        <dbReference type="PROSITE" id="PS50865"/>
    </source>
</evidence>
<keyword evidence="1" id="KW-0479">Metal-binding</keyword>
<dbReference type="EMBL" id="JAWWNJ010000157">
    <property type="protein sequence ID" value="KAK6980650.1"/>
    <property type="molecule type" value="Genomic_DNA"/>
</dbReference>
<protein>
    <recommendedName>
        <fullName evidence="5">MYND-type domain-containing protein</fullName>
    </recommendedName>
</protein>
<evidence type="ECO:0000256" key="1">
    <source>
        <dbReference type="ARBA" id="ARBA00022723"/>
    </source>
</evidence>
<gene>
    <name evidence="6" type="ORF">R3P38DRAFT_3465845</name>
</gene>
<name>A0AAV9ZE85_9AGAR</name>
<evidence type="ECO:0000313" key="6">
    <source>
        <dbReference type="EMBL" id="KAK6980650.1"/>
    </source>
</evidence>
<dbReference type="Gene3D" id="6.10.140.2220">
    <property type="match status" value="1"/>
</dbReference>
<evidence type="ECO:0000256" key="3">
    <source>
        <dbReference type="ARBA" id="ARBA00022833"/>
    </source>
</evidence>
<accession>A0AAV9ZE85</accession>
<feature type="domain" description="MYND-type" evidence="5">
    <location>
        <begin position="49"/>
        <end position="91"/>
    </location>
</feature>
<comment type="caution">
    <text evidence="6">The sequence shown here is derived from an EMBL/GenBank/DDBJ whole genome shotgun (WGS) entry which is preliminary data.</text>
</comment>
<evidence type="ECO:0000256" key="2">
    <source>
        <dbReference type="ARBA" id="ARBA00022771"/>
    </source>
</evidence>
<keyword evidence="3" id="KW-0862">Zinc</keyword>
<dbReference type="Pfam" id="PF01753">
    <property type="entry name" value="zf-MYND"/>
    <property type="match status" value="1"/>
</dbReference>
<dbReference type="SUPFAM" id="SSF144232">
    <property type="entry name" value="HIT/MYND zinc finger-like"/>
    <property type="match status" value="1"/>
</dbReference>
<reference evidence="6 7" key="1">
    <citation type="journal article" date="2024" name="J Genomics">
        <title>Draft genome sequencing and assembly of Favolaschia claudopus CIRM-BRFM 2984 isolated from oak limbs.</title>
        <authorList>
            <person name="Navarro D."/>
            <person name="Drula E."/>
            <person name="Chaduli D."/>
            <person name="Cazenave R."/>
            <person name="Ahrendt S."/>
            <person name="Wang J."/>
            <person name="Lipzen A."/>
            <person name="Daum C."/>
            <person name="Barry K."/>
            <person name="Grigoriev I.V."/>
            <person name="Favel A."/>
            <person name="Rosso M.N."/>
            <person name="Martin F."/>
        </authorList>
    </citation>
    <scope>NUCLEOTIDE SEQUENCE [LARGE SCALE GENOMIC DNA]</scope>
    <source>
        <strain evidence="6 7">CIRM-BRFM 2984</strain>
    </source>
</reference>
<dbReference type="PROSITE" id="PS50865">
    <property type="entry name" value="ZF_MYND_2"/>
    <property type="match status" value="1"/>
</dbReference>